<reference evidence="2 3" key="1">
    <citation type="submission" date="2020-08" db="EMBL/GenBank/DDBJ databases">
        <title>Genomic Encyclopedia of Type Strains, Phase III (KMG-III): the genomes of soil and plant-associated and newly described type strains.</title>
        <authorList>
            <person name="Whitman W."/>
        </authorList>
    </citation>
    <scope>NUCLEOTIDE SEQUENCE [LARGE SCALE GENOMIC DNA]</scope>
    <source>
        <strain evidence="2 3">CECT 8897</strain>
    </source>
</reference>
<dbReference type="EMBL" id="JACHXD010000022">
    <property type="protein sequence ID" value="MBB3121953.1"/>
    <property type="molecule type" value="Genomic_DNA"/>
</dbReference>
<protein>
    <submittedName>
        <fullName evidence="2">Uncharacterized protein</fullName>
    </submittedName>
</protein>
<comment type="caution">
    <text evidence="2">The sequence shown here is derived from an EMBL/GenBank/DDBJ whole genome shotgun (WGS) entry which is preliminary data.</text>
</comment>
<accession>A0A7W5BFD5</accession>
<name>A0A7W5BFD5_9BURK</name>
<feature type="compositionally biased region" description="Polar residues" evidence="1">
    <location>
        <begin position="1"/>
        <end position="10"/>
    </location>
</feature>
<proteinExistence type="predicted"/>
<organism evidence="2 3">
    <name type="scientific">Pseudoduganella violacea</name>
    <dbReference type="NCBI Taxonomy" id="1715466"/>
    <lineage>
        <taxon>Bacteria</taxon>
        <taxon>Pseudomonadati</taxon>
        <taxon>Pseudomonadota</taxon>
        <taxon>Betaproteobacteria</taxon>
        <taxon>Burkholderiales</taxon>
        <taxon>Oxalobacteraceae</taxon>
        <taxon>Telluria group</taxon>
        <taxon>Pseudoduganella</taxon>
    </lineage>
</organism>
<sequence length="267" mass="29387">MKSVQQNTYTPAPQELPPPLAGQAPLPLLRPGRAAGPAAVELKPQEAIDAEAGMRDLHYQKKSLAQRQASTGPRPAPRPQPRERPRTQQSGKAAQVQAKEESDDDERDDWQPVRRTLDLLRQDSSQDGRAAAEAMLAERFDPVQSYNALLEAARDVDGLDGLSAYKKKNLKGALNEMMSDMMQRSSGALRKALQETEDLHGALEVMADSEPLPSTREMRFLIGAKQKGNQDAPLTALTMLKALIRNFGAEHCMSAMDSLRSRMMTGF</sequence>
<dbReference type="AlphaFoldDB" id="A0A7W5BFD5"/>
<dbReference type="Proteomes" id="UP000541535">
    <property type="component" value="Unassembled WGS sequence"/>
</dbReference>
<dbReference type="RefSeq" id="WP_183443634.1">
    <property type="nucleotide sequence ID" value="NZ_JACHXD010000022.1"/>
</dbReference>
<gene>
    <name evidence="2" type="ORF">FHS03_005048</name>
</gene>
<evidence type="ECO:0000313" key="2">
    <source>
        <dbReference type="EMBL" id="MBB3121953.1"/>
    </source>
</evidence>
<evidence type="ECO:0000256" key="1">
    <source>
        <dbReference type="SAM" id="MobiDB-lite"/>
    </source>
</evidence>
<feature type="region of interest" description="Disordered" evidence="1">
    <location>
        <begin position="1"/>
        <end position="112"/>
    </location>
</feature>
<feature type="compositionally biased region" description="Low complexity" evidence="1">
    <location>
        <begin position="21"/>
        <end position="39"/>
    </location>
</feature>
<evidence type="ECO:0000313" key="3">
    <source>
        <dbReference type="Proteomes" id="UP000541535"/>
    </source>
</evidence>
<keyword evidence="3" id="KW-1185">Reference proteome</keyword>